<protein>
    <submittedName>
        <fullName evidence="3">Uncharacterized protein</fullName>
    </submittedName>
</protein>
<dbReference type="PANTHER" id="PTHR33670">
    <property type="entry name" value="SPLICING FACTOR, PROLINE- AND GLUTAMINE-RICH-LIKE"/>
    <property type="match status" value="1"/>
</dbReference>
<evidence type="ECO:0000313" key="3">
    <source>
        <dbReference type="EMBL" id="KAE9609258.1"/>
    </source>
</evidence>
<comment type="caution">
    <text evidence="3">The sequence shown here is derived from an EMBL/GenBank/DDBJ whole genome shotgun (WGS) entry which is preliminary data.</text>
</comment>
<proteinExistence type="predicted"/>
<gene>
    <name evidence="3" type="ORF">Lalb_Chr08g0244291</name>
</gene>
<feature type="compositionally biased region" description="Basic residues" evidence="1">
    <location>
        <begin position="82"/>
        <end position="92"/>
    </location>
</feature>
<keyword evidence="2" id="KW-0472">Membrane</keyword>
<dbReference type="EMBL" id="WOCE01000008">
    <property type="protein sequence ID" value="KAE9609258.1"/>
    <property type="molecule type" value="Genomic_DNA"/>
</dbReference>
<feature type="compositionally biased region" description="Low complexity" evidence="1">
    <location>
        <begin position="65"/>
        <end position="76"/>
    </location>
</feature>
<evidence type="ECO:0000313" key="4">
    <source>
        <dbReference type="Proteomes" id="UP000447434"/>
    </source>
</evidence>
<keyword evidence="2" id="KW-0812">Transmembrane</keyword>
<evidence type="ECO:0000256" key="2">
    <source>
        <dbReference type="SAM" id="Phobius"/>
    </source>
</evidence>
<dbReference type="AlphaFoldDB" id="A0A6A4Q5V8"/>
<dbReference type="OrthoDB" id="1113087at2759"/>
<accession>A0A6A4Q5V8</accession>
<dbReference type="Proteomes" id="UP000447434">
    <property type="component" value="Chromosome 8"/>
</dbReference>
<keyword evidence="4" id="KW-1185">Reference proteome</keyword>
<reference evidence="4" key="1">
    <citation type="journal article" date="2020" name="Nat. Commun.">
        <title>Genome sequence of the cluster root forming white lupin.</title>
        <authorList>
            <person name="Hufnagel B."/>
            <person name="Marques A."/>
            <person name="Soriano A."/>
            <person name="Marques L."/>
            <person name="Divol F."/>
            <person name="Doumas P."/>
            <person name="Sallet E."/>
            <person name="Mancinotti D."/>
            <person name="Carrere S."/>
            <person name="Marande W."/>
            <person name="Arribat S."/>
            <person name="Keller J."/>
            <person name="Huneau C."/>
            <person name="Blein T."/>
            <person name="Aime D."/>
            <person name="Laguerre M."/>
            <person name="Taylor J."/>
            <person name="Schubert V."/>
            <person name="Nelson M."/>
            <person name="Geu-Flores F."/>
            <person name="Crespi M."/>
            <person name="Gallardo-Guerrero K."/>
            <person name="Delaux P.-M."/>
            <person name="Salse J."/>
            <person name="Berges H."/>
            <person name="Guyot R."/>
            <person name="Gouzy J."/>
            <person name="Peret B."/>
        </authorList>
    </citation>
    <scope>NUCLEOTIDE SEQUENCE [LARGE SCALE GENOMIC DNA]</scope>
    <source>
        <strain evidence="4">cv. Amiga</strain>
    </source>
</reference>
<dbReference type="PANTHER" id="PTHR33670:SF17">
    <property type="entry name" value="ANTHER-SPECIFIC PROLINE-RICH PROTEIN APG"/>
    <property type="match status" value="1"/>
</dbReference>
<sequence length="187" mass="20703">MSLSADLTLNKYLTLSFPQHPLVEISICLSPYKIPFPIFFITTHSLSFFLSMGVVVLNPQDFLTKSSSSPKTSPSPNMKLPKPNRTHPKQFHSTRPESTYASKPKLNNPVMGQVKILKRGEQQAQTTPYRKPDPVSEKVVGLYAGASMLVASPPPSSVPLPVFVTKKIVAVNDATNNLRKILRLDFL</sequence>
<feature type="transmembrane region" description="Helical" evidence="2">
    <location>
        <begin position="36"/>
        <end position="57"/>
    </location>
</feature>
<evidence type="ECO:0000256" key="1">
    <source>
        <dbReference type="SAM" id="MobiDB-lite"/>
    </source>
</evidence>
<keyword evidence="2" id="KW-1133">Transmembrane helix</keyword>
<feature type="region of interest" description="Disordered" evidence="1">
    <location>
        <begin position="65"/>
        <end position="105"/>
    </location>
</feature>
<name>A0A6A4Q5V8_LUPAL</name>
<organism evidence="3 4">
    <name type="scientific">Lupinus albus</name>
    <name type="common">White lupine</name>
    <name type="synonym">Lupinus termis</name>
    <dbReference type="NCBI Taxonomy" id="3870"/>
    <lineage>
        <taxon>Eukaryota</taxon>
        <taxon>Viridiplantae</taxon>
        <taxon>Streptophyta</taxon>
        <taxon>Embryophyta</taxon>
        <taxon>Tracheophyta</taxon>
        <taxon>Spermatophyta</taxon>
        <taxon>Magnoliopsida</taxon>
        <taxon>eudicotyledons</taxon>
        <taxon>Gunneridae</taxon>
        <taxon>Pentapetalae</taxon>
        <taxon>rosids</taxon>
        <taxon>fabids</taxon>
        <taxon>Fabales</taxon>
        <taxon>Fabaceae</taxon>
        <taxon>Papilionoideae</taxon>
        <taxon>50 kb inversion clade</taxon>
        <taxon>genistoids sensu lato</taxon>
        <taxon>core genistoids</taxon>
        <taxon>Genisteae</taxon>
        <taxon>Lupinus</taxon>
    </lineage>
</organism>